<accession>A0A8J6NEZ5</accession>
<evidence type="ECO:0000256" key="3">
    <source>
        <dbReference type="ARBA" id="ARBA00022840"/>
    </source>
</evidence>
<dbReference type="PROSITE" id="PS50893">
    <property type="entry name" value="ABC_TRANSPORTER_2"/>
    <property type="match status" value="1"/>
</dbReference>
<dbReference type="PANTHER" id="PTHR24220">
    <property type="entry name" value="IMPORT ATP-BINDING PROTEIN"/>
    <property type="match status" value="1"/>
</dbReference>
<proteinExistence type="predicted"/>
<evidence type="ECO:0000313" key="5">
    <source>
        <dbReference type="EMBL" id="MBC8318794.1"/>
    </source>
</evidence>
<name>A0A8J6NEZ5_9BACT</name>
<feature type="domain" description="ABC transporter" evidence="4">
    <location>
        <begin position="3"/>
        <end position="223"/>
    </location>
</feature>
<sequence length="224" mass="24221">MNIELENVCKIYNQGKANEVKALDAVSLSVEPQTMVCLRGASGSGKSTLLSIIGCVFPPTSGKASVAGKQISRLPARFLGLYRRQVIGFIFQKFNVLPELSVLDNITLPLLPLGISPAARRLRAEPLLDKLSISHRRNFPAGEISGGELQRVAIARALINDPPFLLADEPTAHLDSKLSLEFMEIVSDLKASGKTIVIASHDPLVTDHRNVDSVIDIHDGCIAH</sequence>
<dbReference type="InterPro" id="IPR017911">
    <property type="entry name" value="MacB-like_ATP-bd"/>
</dbReference>
<dbReference type="GO" id="GO:0005886">
    <property type="term" value="C:plasma membrane"/>
    <property type="evidence" value="ECO:0007669"/>
    <property type="project" value="TreeGrafter"/>
</dbReference>
<keyword evidence="1" id="KW-0813">Transport</keyword>
<evidence type="ECO:0000259" key="4">
    <source>
        <dbReference type="PROSITE" id="PS50893"/>
    </source>
</evidence>
<dbReference type="InterPro" id="IPR003593">
    <property type="entry name" value="AAA+_ATPase"/>
</dbReference>
<dbReference type="Gene3D" id="3.40.50.300">
    <property type="entry name" value="P-loop containing nucleotide triphosphate hydrolases"/>
    <property type="match status" value="1"/>
</dbReference>
<dbReference type="PANTHER" id="PTHR24220:SF86">
    <property type="entry name" value="ABC TRANSPORTER ABCH.1"/>
    <property type="match status" value="1"/>
</dbReference>
<dbReference type="CDD" id="cd03255">
    <property type="entry name" value="ABC_MJ0796_LolCDE_FtsE"/>
    <property type="match status" value="1"/>
</dbReference>
<dbReference type="GO" id="GO:0016887">
    <property type="term" value="F:ATP hydrolysis activity"/>
    <property type="evidence" value="ECO:0007669"/>
    <property type="project" value="InterPro"/>
</dbReference>
<keyword evidence="2" id="KW-0547">Nucleotide-binding</keyword>
<dbReference type="Proteomes" id="UP000614424">
    <property type="component" value="Unassembled WGS sequence"/>
</dbReference>
<dbReference type="EMBL" id="JACNJZ010000187">
    <property type="protein sequence ID" value="MBC8318794.1"/>
    <property type="molecule type" value="Genomic_DNA"/>
</dbReference>
<evidence type="ECO:0000256" key="1">
    <source>
        <dbReference type="ARBA" id="ARBA00022448"/>
    </source>
</evidence>
<keyword evidence="3 5" id="KW-0067">ATP-binding</keyword>
<comment type="caution">
    <text evidence="5">The sequence shown here is derived from an EMBL/GenBank/DDBJ whole genome shotgun (WGS) entry which is preliminary data.</text>
</comment>
<dbReference type="Pfam" id="PF00005">
    <property type="entry name" value="ABC_tran"/>
    <property type="match status" value="1"/>
</dbReference>
<dbReference type="InterPro" id="IPR017871">
    <property type="entry name" value="ABC_transporter-like_CS"/>
</dbReference>
<evidence type="ECO:0000313" key="6">
    <source>
        <dbReference type="Proteomes" id="UP000614424"/>
    </source>
</evidence>
<dbReference type="AlphaFoldDB" id="A0A8J6NEZ5"/>
<dbReference type="InterPro" id="IPR003439">
    <property type="entry name" value="ABC_transporter-like_ATP-bd"/>
</dbReference>
<dbReference type="GO" id="GO:0005524">
    <property type="term" value="F:ATP binding"/>
    <property type="evidence" value="ECO:0007669"/>
    <property type="project" value="UniProtKB-KW"/>
</dbReference>
<organism evidence="5 6">
    <name type="scientific">Candidatus Desulfobia pelagia</name>
    <dbReference type="NCBI Taxonomy" id="2841692"/>
    <lineage>
        <taxon>Bacteria</taxon>
        <taxon>Pseudomonadati</taxon>
        <taxon>Thermodesulfobacteriota</taxon>
        <taxon>Desulfobulbia</taxon>
        <taxon>Desulfobulbales</taxon>
        <taxon>Desulfobulbaceae</taxon>
        <taxon>Candidatus Desulfobia</taxon>
    </lineage>
</organism>
<dbReference type="PROSITE" id="PS00211">
    <property type="entry name" value="ABC_TRANSPORTER_1"/>
    <property type="match status" value="1"/>
</dbReference>
<protein>
    <submittedName>
        <fullName evidence="5">ABC transporter ATP-binding protein</fullName>
    </submittedName>
</protein>
<dbReference type="InterPro" id="IPR015854">
    <property type="entry name" value="ABC_transpr_LolD-like"/>
</dbReference>
<reference evidence="5 6" key="1">
    <citation type="submission" date="2020-08" db="EMBL/GenBank/DDBJ databases">
        <title>Bridging the membrane lipid divide: bacteria of the FCB group superphylum have the potential to synthesize archaeal ether lipids.</title>
        <authorList>
            <person name="Villanueva L."/>
            <person name="Von Meijenfeldt F.A.B."/>
            <person name="Westbye A.B."/>
            <person name="Yadav S."/>
            <person name="Hopmans E.C."/>
            <person name="Dutilh B.E."/>
            <person name="Sinninghe Damste J.S."/>
        </authorList>
    </citation>
    <scope>NUCLEOTIDE SEQUENCE [LARGE SCALE GENOMIC DNA]</scope>
    <source>
        <strain evidence="5">NIOZ-UU47</strain>
    </source>
</reference>
<dbReference type="SMART" id="SM00382">
    <property type="entry name" value="AAA"/>
    <property type="match status" value="1"/>
</dbReference>
<gene>
    <name evidence="5" type="ORF">H8E41_12895</name>
</gene>
<dbReference type="GO" id="GO:0022857">
    <property type="term" value="F:transmembrane transporter activity"/>
    <property type="evidence" value="ECO:0007669"/>
    <property type="project" value="TreeGrafter"/>
</dbReference>
<dbReference type="InterPro" id="IPR027417">
    <property type="entry name" value="P-loop_NTPase"/>
</dbReference>
<dbReference type="SUPFAM" id="SSF52540">
    <property type="entry name" value="P-loop containing nucleoside triphosphate hydrolases"/>
    <property type="match status" value="1"/>
</dbReference>
<evidence type="ECO:0000256" key="2">
    <source>
        <dbReference type="ARBA" id="ARBA00022741"/>
    </source>
</evidence>